<keyword evidence="7" id="KW-0175">Coiled coil</keyword>
<dbReference type="Proteomes" id="UP000304840">
    <property type="component" value="Chromosome"/>
</dbReference>
<keyword evidence="5 8" id="KW-0418">Kinase</keyword>
<evidence type="ECO:0000256" key="7">
    <source>
        <dbReference type="SAM" id="Coils"/>
    </source>
</evidence>
<organism evidence="8 9">
    <name type="scientific">Flavobacterium columnare</name>
    <dbReference type="NCBI Taxonomy" id="996"/>
    <lineage>
        <taxon>Bacteria</taxon>
        <taxon>Pseudomonadati</taxon>
        <taxon>Bacteroidota</taxon>
        <taxon>Flavobacteriia</taxon>
        <taxon>Flavobacteriales</taxon>
        <taxon>Flavobacteriaceae</taxon>
        <taxon>Flavobacterium</taxon>
    </lineage>
</organism>
<dbReference type="GeneID" id="60759323"/>
<evidence type="ECO:0000313" key="8">
    <source>
        <dbReference type="EMBL" id="AMO19934.1"/>
    </source>
</evidence>
<dbReference type="PANTHER" id="PTHR10695">
    <property type="entry name" value="DEPHOSPHO-COA KINASE-RELATED"/>
    <property type="match status" value="1"/>
</dbReference>
<dbReference type="EMBL" id="CP010992">
    <property type="protein sequence ID" value="AMO19934.1"/>
    <property type="molecule type" value="Genomic_DNA"/>
</dbReference>
<protein>
    <recommendedName>
        <fullName evidence="5 6">Dephospho-CoA kinase</fullName>
        <ecNumber evidence="5 6">2.7.1.24</ecNumber>
    </recommendedName>
    <alternativeName>
        <fullName evidence="5">Dephosphocoenzyme A kinase</fullName>
    </alternativeName>
</protein>
<keyword evidence="5" id="KW-0963">Cytoplasm</keyword>
<dbReference type="InterPro" id="IPR001977">
    <property type="entry name" value="Depp_CoAkinase"/>
</dbReference>
<evidence type="ECO:0000256" key="5">
    <source>
        <dbReference type="HAMAP-Rule" id="MF_00376"/>
    </source>
</evidence>
<feature type="coiled-coil region" evidence="7">
    <location>
        <begin position="167"/>
        <end position="194"/>
    </location>
</feature>
<dbReference type="PROSITE" id="PS51219">
    <property type="entry name" value="DPCK"/>
    <property type="match status" value="1"/>
</dbReference>
<sequence>MTKIIGLTGGIGSGKTTIARLFQENRVPVYIADEEARKIMELPETIHQVVQLFGNKVLIEGKIDRKQLAQIVFNDPSKLKKLNELIHPLVAKDFKTWLQFHHSYPFIIKESAILFESGSYKDCDKIIVVTASEEMRVKRVMKRDQLTKEAVLERMKNQSSDKEKILKSDFVIKNENLEETRKQLEDILKILSNFY</sequence>
<comment type="pathway">
    <text evidence="5">Cofactor biosynthesis; coenzyme A biosynthesis; CoA from (R)-pantothenate: step 5/5.</text>
</comment>
<comment type="function">
    <text evidence="5">Catalyzes the phosphorylation of the 3'-hydroxyl group of dephosphocoenzyme A to form coenzyme A.</text>
</comment>
<reference evidence="8 9" key="2">
    <citation type="submission" date="2019-05" db="EMBL/GenBank/DDBJ databases">
        <authorList>
            <person name="Ravantti J.J."/>
        </authorList>
    </citation>
    <scope>NUCLEOTIDE SEQUENCE [LARGE SCALE GENOMIC DNA]</scope>
    <source>
        <strain evidence="8 9">B185</strain>
    </source>
</reference>
<dbReference type="RefSeq" id="WP_065213435.1">
    <property type="nucleotide sequence ID" value="NZ_CP010992.1"/>
</dbReference>
<dbReference type="NCBIfam" id="TIGR00152">
    <property type="entry name" value="dephospho-CoA kinase"/>
    <property type="match status" value="1"/>
</dbReference>
<evidence type="ECO:0000256" key="4">
    <source>
        <dbReference type="ARBA" id="ARBA00022993"/>
    </source>
</evidence>
<evidence type="ECO:0000256" key="3">
    <source>
        <dbReference type="ARBA" id="ARBA00022840"/>
    </source>
</evidence>
<keyword evidence="4 5" id="KW-0173">Coenzyme A biosynthesis</keyword>
<dbReference type="GO" id="GO:0005737">
    <property type="term" value="C:cytoplasm"/>
    <property type="evidence" value="ECO:0007669"/>
    <property type="project" value="UniProtKB-SubCell"/>
</dbReference>
<name>A0AAI8CHK4_9FLAO</name>
<keyword evidence="5 8" id="KW-0808">Transferase</keyword>
<dbReference type="CDD" id="cd02022">
    <property type="entry name" value="DPCK"/>
    <property type="match status" value="1"/>
</dbReference>
<dbReference type="EC" id="2.7.1.24" evidence="5 6"/>
<dbReference type="GO" id="GO:0004140">
    <property type="term" value="F:dephospho-CoA kinase activity"/>
    <property type="evidence" value="ECO:0007669"/>
    <property type="project" value="UniProtKB-UniRule"/>
</dbReference>
<keyword evidence="2 5" id="KW-0547">Nucleotide-binding</keyword>
<dbReference type="Gene3D" id="3.40.50.300">
    <property type="entry name" value="P-loop containing nucleotide triphosphate hydrolases"/>
    <property type="match status" value="1"/>
</dbReference>
<comment type="subcellular location">
    <subcellularLocation>
        <location evidence="5">Cytoplasm</location>
    </subcellularLocation>
</comment>
<dbReference type="SUPFAM" id="SSF52540">
    <property type="entry name" value="P-loop containing nucleoside triphosphate hydrolases"/>
    <property type="match status" value="1"/>
</dbReference>
<gene>
    <name evidence="5" type="primary">coaE</name>
    <name evidence="8" type="ORF">UN65_05830</name>
</gene>
<evidence type="ECO:0000256" key="6">
    <source>
        <dbReference type="NCBIfam" id="TIGR00152"/>
    </source>
</evidence>
<dbReference type="PANTHER" id="PTHR10695:SF46">
    <property type="entry name" value="BIFUNCTIONAL COENZYME A SYNTHASE-RELATED"/>
    <property type="match status" value="1"/>
</dbReference>
<proteinExistence type="inferred from homology"/>
<comment type="similarity">
    <text evidence="1 5">Belongs to the CoaE family.</text>
</comment>
<dbReference type="InterPro" id="IPR027417">
    <property type="entry name" value="P-loop_NTPase"/>
</dbReference>
<keyword evidence="3 5" id="KW-0067">ATP-binding</keyword>
<dbReference type="GO" id="GO:0015937">
    <property type="term" value="P:coenzyme A biosynthetic process"/>
    <property type="evidence" value="ECO:0007669"/>
    <property type="project" value="UniProtKB-UniRule"/>
</dbReference>
<dbReference type="Pfam" id="PF01121">
    <property type="entry name" value="CoaE"/>
    <property type="match status" value="1"/>
</dbReference>
<dbReference type="AlphaFoldDB" id="A0AAI8CHK4"/>
<comment type="catalytic activity">
    <reaction evidence="5">
        <text>3'-dephospho-CoA + ATP = ADP + CoA + H(+)</text>
        <dbReference type="Rhea" id="RHEA:18245"/>
        <dbReference type="ChEBI" id="CHEBI:15378"/>
        <dbReference type="ChEBI" id="CHEBI:30616"/>
        <dbReference type="ChEBI" id="CHEBI:57287"/>
        <dbReference type="ChEBI" id="CHEBI:57328"/>
        <dbReference type="ChEBI" id="CHEBI:456216"/>
        <dbReference type="EC" id="2.7.1.24"/>
    </reaction>
</comment>
<evidence type="ECO:0000256" key="2">
    <source>
        <dbReference type="ARBA" id="ARBA00022741"/>
    </source>
</evidence>
<reference evidence="9" key="1">
    <citation type="submission" date="2016-03" db="EMBL/GenBank/DDBJ databases">
        <title>Flavobacterium columnare strain B185, complete genome.</title>
        <authorList>
            <person name="Sundberg L.-R."/>
            <person name="Papponen P."/>
            <person name="Laanto E."/>
        </authorList>
    </citation>
    <scope>NUCLEOTIDE SEQUENCE [LARGE SCALE GENOMIC DNA]</scope>
    <source>
        <strain evidence="9">B185</strain>
    </source>
</reference>
<evidence type="ECO:0000256" key="1">
    <source>
        <dbReference type="ARBA" id="ARBA00009018"/>
    </source>
</evidence>
<evidence type="ECO:0000313" key="9">
    <source>
        <dbReference type="Proteomes" id="UP000304840"/>
    </source>
</evidence>
<accession>A0AAI8CHK4</accession>
<dbReference type="HAMAP" id="MF_00376">
    <property type="entry name" value="Dephospho_CoA_kinase"/>
    <property type="match status" value="1"/>
</dbReference>
<feature type="binding site" evidence="5">
    <location>
        <begin position="12"/>
        <end position="17"/>
    </location>
    <ligand>
        <name>ATP</name>
        <dbReference type="ChEBI" id="CHEBI:30616"/>
    </ligand>
</feature>
<dbReference type="GO" id="GO:0005524">
    <property type="term" value="F:ATP binding"/>
    <property type="evidence" value="ECO:0007669"/>
    <property type="project" value="UniProtKB-UniRule"/>
</dbReference>